<dbReference type="InterPro" id="IPR024507">
    <property type="entry name" value="AtzH-like"/>
</dbReference>
<gene>
    <name evidence="1" type="primary">hpxZ</name>
    <name evidence="1" type="ORF">JX360_06410</name>
</gene>
<proteinExistence type="predicted"/>
<dbReference type="Gene3D" id="3.10.450.50">
    <property type="match status" value="1"/>
</dbReference>
<protein>
    <submittedName>
        <fullName evidence="1">Oxalurate catabolism protein HpxZ</fullName>
    </submittedName>
</protein>
<dbReference type="EMBL" id="JAFIRA010000012">
    <property type="protein sequence ID" value="MCJ2542540.1"/>
    <property type="molecule type" value="Genomic_DNA"/>
</dbReference>
<keyword evidence="2" id="KW-1185">Reference proteome</keyword>
<reference evidence="1" key="1">
    <citation type="submission" date="2021-02" db="EMBL/GenBank/DDBJ databases">
        <title>The CRISPR/cas machinery reduction and long-range gene transfer in the hot spring cyanobacterium Synechococcus.</title>
        <authorList>
            <person name="Dvorak P."/>
            <person name="Jahodarova E."/>
            <person name="Hasler P."/>
            <person name="Poulickova A."/>
        </authorList>
    </citation>
    <scope>NUCLEOTIDE SEQUENCE</scope>
    <source>
        <strain evidence="1">Rupite</strain>
    </source>
</reference>
<accession>A0ABT0C9S7</accession>
<organism evidence="1 2">
    <name type="scientific">Thermostichus vulcanus str. 'Rupite'</name>
    <dbReference type="NCBI Taxonomy" id="2813851"/>
    <lineage>
        <taxon>Bacteria</taxon>
        <taxon>Bacillati</taxon>
        <taxon>Cyanobacteriota</taxon>
        <taxon>Cyanophyceae</taxon>
        <taxon>Thermostichales</taxon>
        <taxon>Thermostichaceae</taxon>
        <taxon>Thermostichus</taxon>
    </lineage>
</organism>
<dbReference type="RefSeq" id="WP_244349815.1">
    <property type="nucleotide sequence ID" value="NZ_JAFIRA010000012.1"/>
</dbReference>
<comment type="caution">
    <text evidence="1">The sequence shown here is derived from an EMBL/GenBank/DDBJ whole genome shotgun (WGS) entry which is preliminary data.</text>
</comment>
<dbReference type="Proteomes" id="UP000830835">
    <property type="component" value="Unassembled WGS sequence"/>
</dbReference>
<name>A0ABT0C9S7_THEVL</name>
<dbReference type="SUPFAM" id="SSF54427">
    <property type="entry name" value="NTF2-like"/>
    <property type="match status" value="1"/>
</dbReference>
<evidence type="ECO:0000313" key="1">
    <source>
        <dbReference type="EMBL" id="MCJ2542540.1"/>
    </source>
</evidence>
<evidence type="ECO:0000313" key="2">
    <source>
        <dbReference type="Proteomes" id="UP000830835"/>
    </source>
</evidence>
<sequence length="131" mass="14924">MTVVNRPEVVAELTALYQQYETALTCNDVPTLTRLFWDGPQVVRFGVGENLYGGEEIEAFRKQRPAMNLAREMLRLEVVTFGEDCGSVTLEFRRPVNGIPRLGRQSQMWYKFPDIGWKIVSAHVSFLPEGS</sequence>
<dbReference type="NCBIfam" id="NF033625">
    <property type="entry name" value="HpxZ"/>
    <property type="match status" value="1"/>
</dbReference>
<dbReference type="InterPro" id="IPR032710">
    <property type="entry name" value="NTF2-like_dom_sf"/>
</dbReference>
<dbReference type="Pfam" id="PF11533">
    <property type="entry name" value="AtzH-like"/>
    <property type="match status" value="1"/>
</dbReference>